<dbReference type="OrthoDB" id="5413281at2759"/>
<evidence type="ECO:0000313" key="2">
    <source>
        <dbReference type="EMBL" id="PNS21495.1"/>
    </source>
</evidence>
<protein>
    <submittedName>
        <fullName evidence="2">Uncharacterized protein</fullName>
    </submittedName>
</protein>
<organism evidence="2 3">
    <name type="scientific">Sphaceloma murrayae</name>
    <dbReference type="NCBI Taxonomy" id="2082308"/>
    <lineage>
        <taxon>Eukaryota</taxon>
        <taxon>Fungi</taxon>
        <taxon>Dikarya</taxon>
        <taxon>Ascomycota</taxon>
        <taxon>Pezizomycotina</taxon>
        <taxon>Dothideomycetes</taxon>
        <taxon>Dothideomycetidae</taxon>
        <taxon>Myriangiales</taxon>
        <taxon>Elsinoaceae</taxon>
        <taxon>Sphaceloma</taxon>
    </lineage>
</organism>
<feature type="region of interest" description="Disordered" evidence="1">
    <location>
        <begin position="113"/>
        <end position="137"/>
    </location>
</feature>
<keyword evidence="3" id="KW-1185">Reference proteome</keyword>
<dbReference type="STRING" id="2082308.A0A2K1R2I7"/>
<dbReference type="InParanoid" id="A0A2K1R2I7"/>
<dbReference type="EMBL" id="NKHZ01000011">
    <property type="protein sequence ID" value="PNS21495.1"/>
    <property type="molecule type" value="Genomic_DNA"/>
</dbReference>
<evidence type="ECO:0000313" key="3">
    <source>
        <dbReference type="Proteomes" id="UP000243797"/>
    </source>
</evidence>
<sequence length="272" mass="29440">MLTKRHLLTHLISCIASLPTPPAPGSNPLRSFTADKDTKNLFYTLHVLFPQDLLSALDLLDRGQVQRLLLASPLATAPIGDGHDPAQHPPPAPGPQQHRSERSLYLVSSSLSTQKSNCHPNRQGRHGHGSTFASSSIASRLQDDAHEDDDGGNEGLDEAARHHLVRVETWSCSCPGFAFSLFPAWGHGGRDGGDHDHGSSDLGMGDEDVGRGRSQGKEWVAGGFLRGEQTPMCKHLMASLLVERCQNLFGGFAKERELSVDEWVGWEAGYGG</sequence>
<gene>
    <name evidence="2" type="ORF">CAC42_1274</name>
</gene>
<comment type="caution">
    <text evidence="2">The sequence shown here is derived from an EMBL/GenBank/DDBJ whole genome shotgun (WGS) entry which is preliminary data.</text>
</comment>
<proteinExistence type="predicted"/>
<dbReference type="Proteomes" id="UP000243797">
    <property type="component" value="Unassembled WGS sequence"/>
</dbReference>
<feature type="region of interest" description="Disordered" evidence="1">
    <location>
        <begin position="79"/>
        <end position="100"/>
    </location>
</feature>
<dbReference type="AlphaFoldDB" id="A0A2K1R2I7"/>
<name>A0A2K1R2I7_9PEZI</name>
<reference evidence="2 3" key="1">
    <citation type="submission" date="2017-06" db="EMBL/GenBank/DDBJ databases">
        <title>Draft genome sequence of a variant of Elsinoe murrayae.</title>
        <authorList>
            <person name="Cheng Q."/>
        </authorList>
    </citation>
    <scope>NUCLEOTIDE SEQUENCE [LARGE SCALE GENOMIC DNA]</scope>
    <source>
        <strain evidence="2 3">CQ-2017a</strain>
    </source>
</reference>
<accession>A0A2K1R2I7</accession>
<evidence type="ECO:0000256" key="1">
    <source>
        <dbReference type="SAM" id="MobiDB-lite"/>
    </source>
</evidence>